<feature type="non-terminal residue" evidence="4">
    <location>
        <position position="87"/>
    </location>
</feature>
<keyword evidence="1" id="KW-0862">Zinc</keyword>
<reference evidence="4" key="1">
    <citation type="submission" date="2020-11" db="EMBL/GenBank/DDBJ databases">
        <authorList>
            <person name="Tran Van P."/>
        </authorList>
    </citation>
    <scope>NUCLEOTIDE SEQUENCE</scope>
</reference>
<dbReference type="InterPro" id="IPR013087">
    <property type="entry name" value="Znf_C2H2_type"/>
</dbReference>
<dbReference type="PROSITE" id="PS00028">
    <property type="entry name" value="ZINC_FINGER_C2H2_1"/>
    <property type="match status" value="1"/>
</dbReference>
<evidence type="ECO:0000313" key="5">
    <source>
        <dbReference type="Proteomes" id="UP000728032"/>
    </source>
</evidence>
<keyword evidence="1" id="KW-0479">Metal-binding</keyword>
<accession>A0A7R9QYD8</accession>
<feature type="compositionally biased region" description="Polar residues" evidence="2">
    <location>
        <begin position="73"/>
        <end position="87"/>
    </location>
</feature>
<dbReference type="Gene3D" id="3.30.160.60">
    <property type="entry name" value="Classic Zinc Finger"/>
    <property type="match status" value="1"/>
</dbReference>
<sequence>MDDSNEAEAPVEQQSDDLVIAEAVEVMLTMYSCRFCAKRFDTIDKVKTHFLKRHSNTLDKSGKKDDSNDEQSEGLQNDSNVEQMNAQ</sequence>
<evidence type="ECO:0000256" key="2">
    <source>
        <dbReference type="SAM" id="MobiDB-lite"/>
    </source>
</evidence>
<name>A0A7R9QYD8_9ACAR</name>
<dbReference type="AlphaFoldDB" id="A0A7R9QYD8"/>
<dbReference type="OrthoDB" id="6504503at2759"/>
<evidence type="ECO:0000313" key="4">
    <source>
        <dbReference type="EMBL" id="CAD7661553.1"/>
    </source>
</evidence>
<dbReference type="EMBL" id="OC938955">
    <property type="protein sequence ID" value="CAD7661553.1"/>
    <property type="molecule type" value="Genomic_DNA"/>
</dbReference>
<proteinExistence type="predicted"/>
<feature type="domain" description="C2H2-type" evidence="3">
    <location>
        <begin position="31"/>
        <end position="59"/>
    </location>
</feature>
<dbReference type="Proteomes" id="UP000728032">
    <property type="component" value="Unassembled WGS sequence"/>
</dbReference>
<dbReference type="PROSITE" id="PS50157">
    <property type="entry name" value="ZINC_FINGER_C2H2_2"/>
    <property type="match status" value="1"/>
</dbReference>
<evidence type="ECO:0000259" key="3">
    <source>
        <dbReference type="PROSITE" id="PS50157"/>
    </source>
</evidence>
<keyword evidence="5" id="KW-1185">Reference proteome</keyword>
<gene>
    <name evidence="4" type="ORF">ONB1V03_LOCUS18114</name>
</gene>
<protein>
    <recommendedName>
        <fullName evidence="3">C2H2-type domain-containing protein</fullName>
    </recommendedName>
</protein>
<feature type="region of interest" description="Disordered" evidence="2">
    <location>
        <begin position="54"/>
        <end position="87"/>
    </location>
</feature>
<organism evidence="4">
    <name type="scientific">Oppiella nova</name>
    <dbReference type="NCBI Taxonomy" id="334625"/>
    <lineage>
        <taxon>Eukaryota</taxon>
        <taxon>Metazoa</taxon>
        <taxon>Ecdysozoa</taxon>
        <taxon>Arthropoda</taxon>
        <taxon>Chelicerata</taxon>
        <taxon>Arachnida</taxon>
        <taxon>Acari</taxon>
        <taxon>Acariformes</taxon>
        <taxon>Sarcoptiformes</taxon>
        <taxon>Oribatida</taxon>
        <taxon>Brachypylina</taxon>
        <taxon>Oppioidea</taxon>
        <taxon>Oppiidae</taxon>
        <taxon>Oppiella</taxon>
    </lineage>
</organism>
<dbReference type="GO" id="GO:0008270">
    <property type="term" value="F:zinc ion binding"/>
    <property type="evidence" value="ECO:0007669"/>
    <property type="project" value="UniProtKB-KW"/>
</dbReference>
<evidence type="ECO:0000256" key="1">
    <source>
        <dbReference type="PROSITE-ProRule" id="PRU00042"/>
    </source>
</evidence>
<feature type="compositionally biased region" description="Basic and acidic residues" evidence="2">
    <location>
        <begin position="56"/>
        <end position="66"/>
    </location>
</feature>
<keyword evidence="1" id="KW-0863">Zinc-finger</keyword>
<dbReference type="EMBL" id="CAJPVJ010024130">
    <property type="protein sequence ID" value="CAG2178689.1"/>
    <property type="molecule type" value="Genomic_DNA"/>
</dbReference>